<gene>
    <name evidence="5" type="ORF">Pyn_21800</name>
</gene>
<evidence type="ECO:0000256" key="2">
    <source>
        <dbReference type="ARBA" id="ARBA00022676"/>
    </source>
</evidence>
<dbReference type="FunFam" id="3.40.50.2000:FF:000056">
    <property type="entry name" value="Glycosyltransferase"/>
    <property type="match status" value="1"/>
</dbReference>
<dbReference type="Proteomes" id="UP000250321">
    <property type="component" value="Unassembled WGS sequence"/>
</dbReference>
<organism evidence="5 6">
    <name type="scientific">Prunus yedoensis var. nudiflora</name>
    <dbReference type="NCBI Taxonomy" id="2094558"/>
    <lineage>
        <taxon>Eukaryota</taxon>
        <taxon>Viridiplantae</taxon>
        <taxon>Streptophyta</taxon>
        <taxon>Embryophyta</taxon>
        <taxon>Tracheophyta</taxon>
        <taxon>Spermatophyta</taxon>
        <taxon>Magnoliopsida</taxon>
        <taxon>eudicotyledons</taxon>
        <taxon>Gunneridae</taxon>
        <taxon>Pentapetalae</taxon>
        <taxon>rosids</taxon>
        <taxon>fabids</taxon>
        <taxon>Rosales</taxon>
        <taxon>Rosaceae</taxon>
        <taxon>Amygdaloideae</taxon>
        <taxon>Amygdaleae</taxon>
        <taxon>Prunus</taxon>
    </lineage>
</organism>
<dbReference type="InterPro" id="IPR050481">
    <property type="entry name" value="UDP-glycosyltransf_plant"/>
</dbReference>
<keyword evidence="6" id="KW-1185">Reference proteome</keyword>
<evidence type="ECO:0000256" key="3">
    <source>
        <dbReference type="ARBA" id="ARBA00022679"/>
    </source>
</evidence>
<dbReference type="SUPFAM" id="SSF53756">
    <property type="entry name" value="UDP-Glycosyltransferase/glycogen phosphorylase"/>
    <property type="match status" value="1"/>
</dbReference>
<comment type="similarity">
    <text evidence="1 4">Belongs to the UDP-glycosyltransferase family.</text>
</comment>
<dbReference type="GO" id="GO:0035251">
    <property type="term" value="F:UDP-glucosyltransferase activity"/>
    <property type="evidence" value="ECO:0007669"/>
    <property type="project" value="InterPro"/>
</dbReference>
<evidence type="ECO:0000313" key="6">
    <source>
        <dbReference type="Proteomes" id="UP000250321"/>
    </source>
</evidence>
<dbReference type="STRING" id="2094558.A0A314YSV7"/>
<dbReference type="PANTHER" id="PTHR48048:SF45">
    <property type="entry name" value="GLYCOSYLTRANSFERASE"/>
    <property type="match status" value="1"/>
</dbReference>
<dbReference type="OrthoDB" id="5835829at2759"/>
<dbReference type="InterPro" id="IPR002213">
    <property type="entry name" value="UDP_glucos_trans"/>
</dbReference>
<comment type="caution">
    <text evidence="5">The sequence shown here is derived from an EMBL/GenBank/DDBJ whole genome shotgun (WGS) entry which is preliminary data.</text>
</comment>
<dbReference type="CDD" id="cd03784">
    <property type="entry name" value="GT1_Gtf-like"/>
    <property type="match status" value="1"/>
</dbReference>
<accession>A0A314YSV7</accession>
<proteinExistence type="inferred from homology"/>
<evidence type="ECO:0000256" key="1">
    <source>
        <dbReference type="ARBA" id="ARBA00009995"/>
    </source>
</evidence>
<keyword evidence="3 4" id="KW-0808">Transferase</keyword>
<protein>
    <submittedName>
        <fullName evidence="5">UDP-glycosyltransferase 71A16</fullName>
    </submittedName>
</protein>
<dbReference type="Pfam" id="PF00201">
    <property type="entry name" value="UDPGT"/>
    <property type="match status" value="1"/>
</dbReference>
<dbReference type="EMBL" id="PJQY01000759">
    <property type="protein sequence ID" value="PQQ08134.1"/>
    <property type="molecule type" value="Genomic_DNA"/>
</dbReference>
<keyword evidence="2 4" id="KW-0328">Glycosyltransferase</keyword>
<name>A0A314YSV7_PRUYE</name>
<dbReference type="InterPro" id="IPR035595">
    <property type="entry name" value="UDP_glycos_trans_CS"/>
</dbReference>
<evidence type="ECO:0000256" key="4">
    <source>
        <dbReference type="RuleBase" id="RU003718"/>
    </source>
</evidence>
<dbReference type="PANTHER" id="PTHR48048">
    <property type="entry name" value="GLYCOSYLTRANSFERASE"/>
    <property type="match status" value="1"/>
</dbReference>
<reference evidence="5 6" key="1">
    <citation type="submission" date="2018-02" db="EMBL/GenBank/DDBJ databases">
        <title>Draft genome of wild Prunus yedoensis var. nudiflora.</title>
        <authorList>
            <person name="Baek S."/>
            <person name="Kim J.-H."/>
            <person name="Choi K."/>
            <person name="Kim G.-B."/>
            <person name="Cho A."/>
            <person name="Jang H."/>
            <person name="Shin C.-H."/>
            <person name="Yu H.-J."/>
            <person name="Mun J.-H."/>
        </authorList>
    </citation>
    <scope>NUCLEOTIDE SEQUENCE [LARGE SCALE GENOMIC DNA]</scope>
    <source>
        <strain evidence="6">cv. Jeju island</strain>
        <tissue evidence="5">Leaf</tissue>
    </source>
</reference>
<dbReference type="PROSITE" id="PS00375">
    <property type="entry name" value="UDPGT"/>
    <property type="match status" value="1"/>
</dbReference>
<sequence length="176" mass="19649">MCARAHWAPFLWSLRQPPPKGKMAMPSDYADLSEVLPEGFLDRTAKIGKVIGWAPQVDILAHSSIGGFVSHCGWNSTLESMWYGVPVATCPMYAEQQTNAFQLVKELGLAVENKMDYRKDSEVVVSAQDIERGIRQVMEARLCYKEEVKEMSEKGKKSLMNGGSSYSSLGHFIDQI</sequence>
<evidence type="ECO:0000313" key="5">
    <source>
        <dbReference type="EMBL" id="PQQ08134.1"/>
    </source>
</evidence>
<dbReference type="AlphaFoldDB" id="A0A314YSV7"/>
<dbReference type="Gene3D" id="3.40.50.2000">
    <property type="entry name" value="Glycogen Phosphorylase B"/>
    <property type="match status" value="1"/>
</dbReference>